<feature type="compositionally biased region" description="Low complexity" evidence="1">
    <location>
        <begin position="310"/>
        <end position="321"/>
    </location>
</feature>
<name>A0AAD6IVH2_DREDA</name>
<dbReference type="EMBL" id="JAQGDS010000007">
    <property type="protein sequence ID" value="KAJ6259363.1"/>
    <property type="molecule type" value="Genomic_DNA"/>
</dbReference>
<dbReference type="Proteomes" id="UP001221413">
    <property type="component" value="Unassembled WGS sequence"/>
</dbReference>
<dbReference type="AlphaFoldDB" id="A0AAD6IVH2"/>
<evidence type="ECO:0000313" key="5">
    <source>
        <dbReference type="Proteomes" id="UP001221413"/>
    </source>
</evidence>
<feature type="compositionally biased region" description="Low complexity" evidence="1">
    <location>
        <begin position="590"/>
        <end position="608"/>
    </location>
</feature>
<evidence type="ECO:0000256" key="1">
    <source>
        <dbReference type="SAM" id="MobiDB-lite"/>
    </source>
</evidence>
<dbReference type="Pfam" id="PF23395">
    <property type="entry name" value="SAM_6"/>
    <property type="match status" value="1"/>
</dbReference>
<sequence>MQEEGSLLLYARAYDLVEDHTSISPLSFICLPFDADEDAAEPSTLIASLAEYLPSVGPPDATKERLEATKDAGVLLSQTLALRAYQGEDEDLYARWDSLRLDEPLLRFSTTKPVSKKTALGKLDLKRLVVDEITTDDDRDEGLSFPSYAWDRMNEIIEDVAGDRMTVDRRVLVYLRDTVKVPVVEETEGHDELYEDRPRVQGGITPPLSPLPSPEIPLSPILLEEIAHDFEPLSFDDGDQTLPADIENALLYDALLETPTATRILHEIQQPPSITPSPAKRPLPELHIEVPLTPPVSSPYKRTKLSDAVEATAVQTEAESPSAPPAAPTKRVTFSDIVEEFIIPPSLDPSDDESEAETEDGPSCDVLTRSAMALFTLDVMEPGAMYFLRQLQQEQLEDSTKTEPDHDGLRVDVPIVEWKRPVPRWVHKDRLADSLKNIMDEEVTRKWEYRRSLDIAGLPWAIVSVEYGWETVDEAILSSDEASTLEELISDTLPETIIEDESTEFWKHETGIQDDEDLERAEIEPKMDLDSLVERRKTKKAELPPAHPELSALDPKNHLASFLALQNHKLKPLPAIQIPEPILISSDIVTPPASSQPSAPTTRTSTTREPSHNLPPPPDPASSFIISASFLTNRTLYRAIRSLCPTSTFIERDFDSQLFQNMFGQEDQVPDEPTSEADILVSPLVGIIITNLQTIRQKILPGLPAHSPSAALGAHADGIRDRIAKVSQRYEKLIVGLSIDIGGGSDALELGKTDCAMLAGFIGFCEAMESVQVAVIRDGGGNEAKARWIVEMMGLHANRWKQYGMKVEPTETESSWETFLRYAGMNSYAAQAVLTKLRESECGLVDFVTIEKESRRVIFEPFVGRRVLERLEEVVGAGWLSTQE</sequence>
<gene>
    <name evidence="4" type="ORF">Dda_6263</name>
</gene>
<evidence type="ECO:0000259" key="3">
    <source>
        <dbReference type="Pfam" id="PF23395"/>
    </source>
</evidence>
<evidence type="ECO:0000313" key="4">
    <source>
        <dbReference type="EMBL" id="KAJ6259363.1"/>
    </source>
</evidence>
<feature type="region of interest" description="Disordered" evidence="1">
    <location>
        <begin position="587"/>
        <end position="619"/>
    </location>
</feature>
<proteinExistence type="predicted"/>
<evidence type="ECO:0000259" key="2">
    <source>
        <dbReference type="Pfam" id="PF23394"/>
    </source>
</evidence>
<accession>A0AAD6IVH2</accession>
<comment type="caution">
    <text evidence="4">The sequence shown here is derived from an EMBL/GenBank/DDBJ whole genome shotgun (WGS) entry which is preliminary data.</text>
</comment>
<reference evidence="4" key="1">
    <citation type="submission" date="2023-01" db="EMBL/GenBank/DDBJ databases">
        <title>The chitinases involved in constricting ring structure development in the nematode-trapping fungus Drechslerella dactyloides.</title>
        <authorList>
            <person name="Wang R."/>
            <person name="Zhang L."/>
            <person name="Tang P."/>
            <person name="Li S."/>
            <person name="Liang L."/>
        </authorList>
    </citation>
    <scope>NUCLEOTIDE SEQUENCE</scope>
    <source>
        <strain evidence="4">YMF1.00031</strain>
    </source>
</reference>
<organism evidence="4 5">
    <name type="scientific">Drechslerella dactyloides</name>
    <name type="common">Nematode-trapping fungus</name>
    <name type="synonym">Arthrobotrys dactyloides</name>
    <dbReference type="NCBI Taxonomy" id="74499"/>
    <lineage>
        <taxon>Eukaryota</taxon>
        <taxon>Fungi</taxon>
        <taxon>Dikarya</taxon>
        <taxon>Ascomycota</taxon>
        <taxon>Pezizomycotina</taxon>
        <taxon>Orbiliomycetes</taxon>
        <taxon>Orbiliales</taxon>
        <taxon>Orbiliaceae</taxon>
        <taxon>Drechslerella</taxon>
    </lineage>
</organism>
<dbReference type="InterPro" id="IPR057559">
    <property type="entry name" value="SAM_6"/>
</dbReference>
<feature type="region of interest" description="Disordered" evidence="1">
    <location>
        <begin position="310"/>
        <end position="329"/>
    </location>
</feature>
<dbReference type="Pfam" id="PF23394">
    <property type="entry name" value="DUF7102"/>
    <property type="match status" value="1"/>
</dbReference>
<feature type="domain" description="SAM-like" evidence="3">
    <location>
        <begin position="811"/>
        <end position="874"/>
    </location>
</feature>
<feature type="compositionally biased region" description="Acidic residues" evidence="1">
    <location>
        <begin position="349"/>
        <end position="362"/>
    </location>
</feature>
<feature type="region of interest" description="Disordered" evidence="1">
    <location>
        <begin position="344"/>
        <end position="364"/>
    </location>
</feature>
<feature type="domain" description="DUF7102" evidence="2">
    <location>
        <begin position="623"/>
        <end position="797"/>
    </location>
</feature>
<protein>
    <submittedName>
        <fullName evidence="4">Uncharacterized protein</fullName>
    </submittedName>
</protein>
<dbReference type="InterPro" id="IPR055528">
    <property type="entry name" value="DUF7102"/>
</dbReference>
<keyword evidence="5" id="KW-1185">Reference proteome</keyword>